<dbReference type="Proteomes" id="UP001140094">
    <property type="component" value="Unassembled WGS sequence"/>
</dbReference>
<name>A0A9W8I6Q2_9FUNG</name>
<accession>A0A9W8I6Q2</accession>
<dbReference type="InterPro" id="IPR002885">
    <property type="entry name" value="PPR_rpt"/>
</dbReference>
<reference evidence="3" key="1">
    <citation type="submission" date="2022-07" db="EMBL/GenBank/DDBJ databases">
        <title>Phylogenomic reconstructions and comparative analyses of Kickxellomycotina fungi.</title>
        <authorList>
            <person name="Reynolds N.K."/>
            <person name="Stajich J.E."/>
            <person name="Barry K."/>
            <person name="Grigoriev I.V."/>
            <person name="Crous P."/>
            <person name="Smith M.E."/>
        </authorList>
    </citation>
    <scope>NUCLEOTIDE SEQUENCE</scope>
    <source>
        <strain evidence="3">NRRL 1565</strain>
    </source>
</reference>
<evidence type="ECO:0000256" key="1">
    <source>
        <dbReference type="ARBA" id="ARBA00022737"/>
    </source>
</evidence>
<comment type="caution">
    <text evidence="3">The sequence shown here is derived from an EMBL/GenBank/DDBJ whole genome shotgun (WGS) entry which is preliminary data.</text>
</comment>
<gene>
    <name evidence="3" type="ORF">H4R20_000153</name>
</gene>
<organism evidence="3 4">
    <name type="scientific">Coemansia guatemalensis</name>
    <dbReference type="NCBI Taxonomy" id="2761395"/>
    <lineage>
        <taxon>Eukaryota</taxon>
        <taxon>Fungi</taxon>
        <taxon>Fungi incertae sedis</taxon>
        <taxon>Zoopagomycota</taxon>
        <taxon>Kickxellomycotina</taxon>
        <taxon>Kickxellomycetes</taxon>
        <taxon>Kickxellales</taxon>
        <taxon>Kickxellaceae</taxon>
        <taxon>Coemansia</taxon>
    </lineage>
</organism>
<protein>
    <submittedName>
        <fullName evidence="3">Uncharacterized protein</fullName>
    </submittedName>
</protein>
<keyword evidence="4" id="KW-1185">Reference proteome</keyword>
<dbReference type="InterPro" id="IPR011990">
    <property type="entry name" value="TPR-like_helical_dom_sf"/>
</dbReference>
<dbReference type="NCBIfam" id="TIGR00756">
    <property type="entry name" value="PPR"/>
    <property type="match status" value="1"/>
</dbReference>
<evidence type="ECO:0000313" key="4">
    <source>
        <dbReference type="Proteomes" id="UP001140094"/>
    </source>
</evidence>
<dbReference type="EMBL" id="JANBUO010000004">
    <property type="protein sequence ID" value="KAJ2809343.1"/>
    <property type="molecule type" value="Genomic_DNA"/>
</dbReference>
<dbReference type="OrthoDB" id="185373at2759"/>
<dbReference type="Gene3D" id="1.25.40.10">
    <property type="entry name" value="Tetratricopeptide repeat domain"/>
    <property type="match status" value="1"/>
</dbReference>
<dbReference type="PROSITE" id="PS51375">
    <property type="entry name" value="PPR"/>
    <property type="match status" value="1"/>
</dbReference>
<dbReference type="PANTHER" id="PTHR47941">
    <property type="entry name" value="PENTATRICOPEPTIDE REPEAT-CONTAINING PROTEIN 3, MITOCHONDRIAL"/>
    <property type="match status" value="1"/>
</dbReference>
<feature type="repeat" description="PPR" evidence="2">
    <location>
        <begin position="270"/>
        <end position="305"/>
    </location>
</feature>
<evidence type="ECO:0000256" key="2">
    <source>
        <dbReference type="PROSITE-ProRule" id="PRU00708"/>
    </source>
</evidence>
<dbReference type="AlphaFoldDB" id="A0A9W8I6Q2"/>
<sequence>MSDAQKAEDFDGVDSGNGSYISMLTREQRSDREHVLAHIIMLEVKREVARGKHAVRMRMNVQRPVGWQSNGDLRATQLAMINKAVYRECPGLLMNLLLDWISGAMLVSEEHMDSICKKFLDTPERVFEAVEQSRRLYSAVAMECNSESVSVEEPGRGTATEFVDALWHGWNFDVSTGILHRLAEATEPPQPNSPTPTDVLILCLAIQIMKMSSLFGRNWVARDIFTICGPWLQQSATAYNILLYPEANAYNMGMTLAILQEMRRNGTMPDAMTWTTIISGMCRNGRTERAMRLFSMHLLFLPHQQTYRSPDGTIEVVGKADEHCLYAPNAVFNETPHLWEQWYTDSRYSYNIESFFALWLKDLANRYHQEQTNGLDRKRSASGSGNVASLPRKNKVIPWLPTLTTHQLMLNYFDKKGWTQQLLKYYWLLKRVWPQYRHWSFASTQAPGGLPENDHAGFRRIERLVAGHLVQRDDGVRTLYGLAPVSNSLARSPSQYGGDAFGGAYYAHCNDILELARGNISSATLPPESRVDPTEYPPRIVYSKALHGYALTGDLRSMLHHMRRFSSLNDIAAWTDIIRCIATQIMHSSNDQLMIFPQLHYKHAQQSKGSGSTSEIPSETWLDFIFDLCHTLALRNICFTQVTFGVVIQLASKLEDMQSLLRTVQYMRQNSTVRFNIEMLLMVLHMDCPFKLKCTLTMQVLSRAGNRRGEVYPEQSTVKPIYALLSRLVKLSKSFEDLTLLKDVIDVLRDNHGIHLNKRDYDHIRQICIESDAQADMLEWVQNGTINNIGDGN</sequence>
<dbReference type="Pfam" id="PF12854">
    <property type="entry name" value="PPR_1"/>
    <property type="match status" value="1"/>
</dbReference>
<keyword evidence="1" id="KW-0677">Repeat</keyword>
<evidence type="ECO:0000313" key="3">
    <source>
        <dbReference type="EMBL" id="KAJ2809343.1"/>
    </source>
</evidence>
<proteinExistence type="predicted"/>